<evidence type="ECO:0000256" key="3">
    <source>
        <dbReference type="ARBA" id="ARBA00022792"/>
    </source>
</evidence>
<evidence type="ECO:0000313" key="11">
    <source>
        <dbReference type="RefSeq" id="XP_026500829.2"/>
    </source>
</evidence>
<keyword evidence="2 8" id="KW-0812">Transmembrane</keyword>
<protein>
    <submittedName>
        <fullName evidence="11">LETM1 domain-containing protein 1</fullName>
    </submittedName>
</protein>
<evidence type="ECO:0000256" key="4">
    <source>
        <dbReference type="ARBA" id="ARBA00022989"/>
    </source>
</evidence>
<dbReference type="RefSeq" id="XP_026500829.2">
    <property type="nucleotide sequence ID" value="XM_026645044.2"/>
</dbReference>
<dbReference type="InterPro" id="IPR044202">
    <property type="entry name" value="LETM1/MDM38-like"/>
</dbReference>
<evidence type="ECO:0000256" key="1">
    <source>
        <dbReference type="ARBA" id="ARBA00004434"/>
    </source>
</evidence>
<dbReference type="InterPro" id="IPR033122">
    <property type="entry name" value="LETM1-like_RBD"/>
</dbReference>
<keyword evidence="4 8" id="KW-1133">Transmembrane helix</keyword>
<dbReference type="Proteomes" id="UP001652626">
    <property type="component" value="Chromosome Z"/>
</dbReference>
<keyword evidence="6 8" id="KW-0472">Membrane</keyword>
<keyword evidence="5 7" id="KW-0496">Mitochondrion</keyword>
<sequence length="363" mass="42534">MSIHRLVAVSRLMLQCNRFCSVPLGKYHQKRNPTYHENGFLIQRCTKHTNTIKHEKEKLRTYIIQRYIDYVKNYTKVLENRFPSAMRMYRVFSVGIKEFLKDLKTYISLRFKIAKNGGFSNMSRQDIELYQKMPSDMWRIAPVLILSAVPFGNYVIFPLAFLKPKKLLSSHFWSIQQKAEFTVQDLTDRLKNNKPVFRALQAKMNSVSSGDMKKQWKRIIGLLGSGVHPTAQEVLACKDLFSKEPYSLSNLTYSHMGYLLKMYGLKKSIFRRKKLKYKAFLLLQMDKAIFREGGVETLSTDALRNACLIRGLNSSHLSNQDMRDWLLQWLQVSENIDSNSFSLLLHCPIFFAYNHPQNWVLIY</sequence>
<keyword evidence="10" id="KW-1185">Reference proteome</keyword>
<evidence type="ECO:0000256" key="7">
    <source>
        <dbReference type="PROSITE-ProRule" id="PRU01094"/>
    </source>
</evidence>
<evidence type="ECO:0000256" key="5">
    <source>
        <dbReference type="ARBA" id="ARBA00023128"/>
    </source>
</evidence>
<evidence type="ECO:0000259" key="9">
    <source>
        <dbReference type="PROSITE" id="PS51758"/>
    </source>
</evidence>
<evidence type="ECO:0000256" key="8">
    <source>
        <dbReference type="SAM" id="Phobius"/>
    </source>
</evidence>
<gene>
    <name evidence="11" type="primary">LOC113404209</name>
</gene>
<dbReference type="PROSITE" id="PS51758">
    <property type="entry name" value="LETM1_RBD"/>
    <property type="match status" value="1"/>
</dbReference>
<dbReference type="GeneID" id="113404209"/>
<dbReference type="OrthoDB" id="73691at2759"/>
<name>A0A8B8IUK3_VANTA</name>
<evidence type="ECO:0000313" key="10">
    <source>
        <dbReference type="Proteomes" id="UP001652626"/>
    </source>
</evidence>
<accession>A0A8B8IUK3</accession>
<dbReference type="PANTHER" id="PTHR14009">
    <property type="entry name" value="LEUCINE ZIPPER-EF-HAND CONTAINING TRANSMEMBRANE PROTEIN"/>
    <property type="match status" value="1"/>
</dbReference>
<dbReference type="AlphaFoldDB" id="A0A8B8IUK3"/>
<dbReference type="GO" id="GO:0043022">
    <property type="term" value="F:ribosome binding"/>
    <property type="evidence" value="ECO:0007669"/>
    <property type="project" value="InterPro"/>
</dbReference>
<feature type="transmembrane region" description="Helical" evidence="8">
    <location>
        <begin position="140"/>
        <end position="162"/>
    </location>
</feature>
<evidence type="ECO:0000256" key="6">
    <source>
        <dbReference type="ARBA" id="ARBA00023136"/>
    </source>
</evidence>
<organism evidence="10 11">
    <name type="scientific">Vanessa tameamea</name>
    <name type="common">Kamehameha butterfly</name>
    <dbReference type="NCBI Taxonomy" id="334116"/>
    <lineage>
        <taxon>Eukaryota</taxon>
        <taxon>Metazoa</taxon>
        <taxon>Ecdysozoa</taxon>
        <taxon>Arthropoda</taxon>
        <taxon>Hexapoda</taxon>
        <taxon>Insecta</taxon>
        <taxon>Pterygota</taxon>
        <taxon>Neoptera</taxon>
        <taxon>Endopterygota</taxon>
        <taxon>Lepidoptera</taxon>
        <taxon>Glossata</taxon>
        <taxon>Ditrysia</taxon>
        <taxon>Papilionoidea</taxon>
        <taxon>Nymphalidae</taxon>
        <taxon>Nymphalinae</taxon>
        <taxon>Vanessa</taxon>
    </lineage>
</organism>
<dbReference type="OMA" id="EGGVHNM"/>
<dbReference type="GO" id="GO:0030003">
    <property type="term" value="P:intracellular monoatomic cation homeostasis"/>
    <property type="evidence" value="ECO:0007669"/>
    <property type="project" value="TreeGrafter"/>
</dbReference>
<proteinExistence type="predicted"/>
<dbReference type="PANTHER" id="PTHR14009:SF13">
    <property type="entry name" value="LETM1 DOMAIN-CONTAINING PROTEIN 1"/>
    <property type="match status" value="1"/>
</dbReference>
<comment type="subcellular location">
    <subcellularLocation>
        <location evidence="1">Mitochondrion inner membrane</location>
        <topology evidence="1">Single-pass membrane protein</topology>
    </subcellularLocation>
</comment>
<keyword evidence="3" id="KW-0999">Mitochondrion inner membrane</keyword>
<reference evidence="11" key="1">
    <citation type="submission" date="2025-08" db="UniProtKB">
        <authorList>
            <consortium name="RefSeq"/>
        </authorList>
    </citation>
    <scope>IDENTIFICATION</scope>
    <source>
        <tissue evidence="11">Whole body</tissue>
    </source>
</reference>
<dbReference type="GO" id="GO:0005743">
    <property type="term" value="C:mitochondrial inner membrane"/>
    <property type="evidence" value="ECO:0007669"/>
    <property type="project" value="UniProtKB-SubCell"/>
</dbReference>
<dbReference type="Pfam" id="PF07766">
    <property type="entry name" value="LETM1_RBD"/>
    <property type="match status" value="1"/>
</dbReference>
<feature type="domain" description="Letm1 RBD" evidence="9">
    <location>
        <begin position="184"/>
        <end position="363"/>
    </location>
</feature>
<evidence type="ECO:0000256" key="2">
    <source>
        <dbReference type="ARBA" id="ARBA00022692"/>
    </source>
</evidence>